<dbReference type="Proteomes" id="UP000778951">
    <property type="component" value="Unassembled WGS sequence"/>
</dbReference>
<accession>A0A968GIX9</accession>
<keyword evidence="3" id="KW-1185">Reference proteome</keyword>
<proteinExistence type="predicted"/>
<sequence length="277" mass="31737">MNRFILRSITAMVAMATLVSAFTGSRWDDESVVIYRSPDPLRYGVAPDPQQQAMRDLHDFGLGLSHLVLQYEESGFLTATLMEEERIAQLEALFAEQPTAKASHSPLKFEGFYSAITFDEHELYRITERIHYNRFNHQVATRLEHPHYLYHNQKSGITVEFSIEPTPIDLLLTIRNEIRDLALSLQKNPIPETRDQLDLLEKSYKLYENGHVLRIHQSNRLASQGYSQMEDVMFVATLLGAREQAWAGIPHGNDYLAHVISSLQSHPKMAIFLNSLN</sequence>
<evidence type="ECO:0000313" key="2">
    <source>
        <dbReference type="EMBL" id="NIZ69902.1"/>
    </source>
</evidence>
<evidence type="ECO:0000256" key="1">
    <source>
        <dbReference type="SAM" id="SignalP"/>
    </source>
</evidence>
<protein>
    <submittedName>
        <fullName evidence="2">Uncharacterized protein</fullName>
    </submittedName>
</protein>
<evidence type="ECO:0000313" key="3">
    <source>
        <dbReference type="Proteomes" id="UP000778951"/>
    </source>
</evidence>
<name>A0A968GIX9_9SPIO</name>
<comment type="caution">
    <text evidence="2">The sequence shown here is derived from an EMBL/GenBank/DDBJ whole genome shotgun (WGS) entry which is preliminary data.</text>
</comment>
<keyword evidence="1" id="KW-0732">Signal</keyword>
<gene>
    <name evidence="2" type="ORF">HCT48_06745</name>
</gene>
<dbReference type="RefSeq" id="WP_167695972.1">
    <property type="nucleotide sequence ID" value="NZ_CP118181.1"/>
</dbReference>
<reference evidence="2" key="1">
    <citation type="submission" date="2020-03" db="EMBL/GenBank/DDBJ databases">
        <title>Spirochaetal bacteria isolated from arthropods constitute a novel genus Entomospira genus novum within the order Spirochaetales.</title>
        <authorList>
            <person name="Grana-Miraglia L."/>
            <person name="Sikutova S."/>
            <person name="Fingerle V."/>
            <person name="Sing A."/>
            <person name="Castillo-Ramirez S."/>
            <person name="Margos G."/>
            <person name="Rudolf I."/>
        </authorList>
    </citation>
    <scope>NUCLEOTIDE SEQUENCE</scope>
    <source>
        <strain evidence="2">BR149</strain>
    </source>
</reference>
<feature type="chain" id="PRO_5037148527" evidence="1">
    <location>
        <begin position="22"/>
        <end position="277"/>
    </location>
</feature>
<dbReference type="AlphaFoldDB" id="A0A968GIX9"/>
<feature type="signal peptide" evidence="1">
    <location>
        <begin position="1"/>
        <end position="21"/>
    </location>
</feature>
<dbReference type="EMBL" id="JAATLM010000001">
    <property type="protein sequence ID" value="NIZ69902.1"/>
    <property type="molecule type" value="Genomic_DNA"/>
</dbReference>
<organism evidence="2 3">
    <name type="scientific">Entomospira culicis</name>
    <dbReference type="NCBI Taxonomy" id="2719989"/>
    <lineage>
        <taxon>Bacteria</taxon>
        <taxon>Pseudomonadati</taxon>
        <taxon>Spirochaetota</taxon>
        <taxon>Spirochaetia</taxon>
        <taxon>Spirochaetales</taxon>
        <taxon>Spirochaetaceae</taxon>
        <taxon>Entomospira</taxon>
    </lineage>
</organism>